<name>A0A5P9W9T5_PSEAI</name>
<evidence type="ECO:0000313" key="1">
    <source>
        <dbReference type="EMBL" id="QFX78216.1"/>
    </source>
</evidence>
<proteinExistence type="predicted"/>
<sequence length="38" mass="4119">MAQSQNGTLKSRLAKPIICHLLACLNPLNSECELHASL</sequence>
<accession>A0A5P9W9T5</accession>
<keyword evidence="1" id="KW-0614">Plasmid</keyword>
<gene>
    <name evidence="1" type="ORF">pNK546KPC_0006</name>
</gene>
<protein>
    <submittedName>
        <fullName evidence="1">Uncharacterized protein</fullName>
    </submittedName>
</protein>
<reference evidence="1" key="1">
    <citation type="submission" date="2019-09" db="EMBL/GenBank/DDBJ databases">
        <authorList>
            <person name="Li Z."/>
        </authorList>
    </citation>
    <scope>NUCLEOTIDE SEQUENCE</scope>
    <source>
        <strain evidence="1">PAB546</strain>
        <plasmid evidence="1">pNK546-KPC</plasmid>
    </source>
</reference>
<dbReference type="AlphaFoldDB" id="A0A5P9W9T5"/>
<geneLocation type="plasmid" evidence="1">
    <name>pNK546-KPC</name>
</geneLocation>
<dbReference type="EMBL" id="MN433457">
    <property type="protein sequence ID" value="QFX78216.1"/>
    <property type="molecule type" value="Genomic_DNA"/>
</dbReference>
<organism evidence="1">
    <name type="scientific">Pseudomonas aeruginosa</name>
    <dbReference type="NCBI Taxonomy" id="287"/>
    <lineage>
        <taxon>Bacteria</taxon>
        <taxon>Pseudomonadati</taxon>
        <taxon>Pseudomonadota</taxon>
        <taxon>Gammaproteobacteria</taxon>
        <taxon>Pseudomonadales</taxon>
        <taxon>Pseudomonadaceae</taxon>
        <taxon>Pseudomonas</taxon>
    </lineage>
</organism>